<dbReference type="EMBL" id="BONU01000017">
    <property type="protein sequence ID" value="GIG74396.1"/>
    <property type="molecule type" value="Genomic_DNA"/>
</dbReference>
<gene>
    <name evidence="1" type="primary">galM</name>
    <name evidence="1" type="ORF">Pfl04_28000</name>
</gene>
<dbReference type="GO" id="GO:0030246">
    <property type="term" value="F:carbohydrate binding"/>
    <property type="evidence" value="ECO:0007669"/>
    <property type="project" value="InterPro"/>
</dbReference>
<keyword evidence="2" id="KW-1185">Reference proteome</keyword>
<dbReference type="Proteomes" id="UP000653674">
    <property type="component" value="Unassembled WGS sequence"/>
</dbReference>
<dbReference type="InterPro" id="IPR014718">
    <property type="entry name" value="GH-type_carb-bd"/>
</dbReference>
<protein>
    <submittedName>
        <fullName evidence="1">Aldose 1-epimerase</fullName>
    </submittedName>
</protein>
<dbReference type="SUPFAM" id="SSF74650">
    <property type="entry name" value="Galactose mutarotase-like"/>
    <property type="match status" value="1"/>
</dbReference>
<dbReference type="InterPro" id="IPR008183">
    <property type="entry name" value="Aldose_1/G6P_1-epimerase"/>
</dbReference>
<accession>A0A8J3PNW0</accession>
<dbReference type="CDD" id="cd09022">
    <property type="entry name" value="Aldose_epim_Ec_YihR"/>
    <property type="match status" value="1"/>
</dbReference>
<proteinExistence type="predicted"/>
<name>A0A8J3PNW0_9ACTN</name>
<reference evidence="1" key="1">
    <citation type="submission" date="2021-01" db="EMBL/GenBank/DDBJ databases">
        <title>Whole genome shotgun sequence of Planosporangium flavigriseum NBRC 105377.</title>
        <authorList>
            <person name="Komaki H."/>
            <person name="Tamura T."/>
        </authorList>
    </citation>
    <scope>NUCLEOTIDE SEQUENCE</scope>
    <source>
        <strain evidence="1">NBRC 105377</strain>
    </source>
</reference>
<dbReference type="Pfam" id="PF01263">
    <property type="entry name" value="Aldose_epim"/>
    <property type="match status" value="1"/>
</dbReference>
<dbReference type="GO" id="GO:0005975">
    <property type="term" value="P:carbohydrate metabolic process"/>
    <property type="evidence" value="ECO:0007669"/>
    <property type="project" value="InterPro"/>
</dbReference>
<dbReference type="InterPro" id="IPR011013">
    <property type="entry name" value="Gal_mutarotase_sf_dom"/>
</dbReference>
<dbReference type="Gene3D" id="2.70.98.10">
    <property type="match status" value="1"/>
</dbReference>
<dbReference type="RefSeq" id="WP_168078991.1">
    <property type="nucleotide sequence ID" value="NZ_BAAAQJ010000009.1"/>
</dbReference>
<evidence type="ECO:0000313" key="1">
    <source>
        <dbReference type="EMBL" id="GIG74396.1"/>
    </source>
</evidence>
<dbReference type="InterPro" id="IPR037480">
    <property type="entry name" value="YihR-like"/>
</dbReference>
<organism evidence="1 2">
    <name type="scientific">Planosporangium flavigriseum</name>
    <dbReference type="NCBI Taxonomy" id="373681"/>
    <lineage>
        <taxon>Bacteria</taxon>
        <taxon>Bacillati</taxon>
        <taxon>Actinomycetota</taxon>
        <taxon>Actinomycetes</taxon>
        <taxon>Micromonosporales</taxon>
        <taxon>Micromonosporaceae</taxon>
        <taxon>Planosporangium</taxon>
    </lineage>
</organism>
<evidence type="ECO:0000313" key="2">
    <source>
        <dbReference type="Proteomes" id="UP000653674"/>
    </source>
</evidence>
<dbReference type="AlphaFoldDB" id="A0A8J3PNW0"/>
<comment type="caution">
    <text evidence="1">The sequence shown here is derived from an EMBL/GenBank/DDBJ whole genome shotgun (WGS) entry which is preliminary data.</text>
</comment>
<dbReference type="GO" id="GO:0016853">
    <property type="term" value="F:isomerase activity"/>
    <property type="evidence" value="ECO:0007669"/>
    <property type="project" value="InterPro"/>
</dbReference>
<sequence>MDTLTHAPSGTQWTIEAAGQRAVVVEVGGGLRKYEVNGVDVLFGYEVDEVCPASAGKVLAPWPNRIRDGRYSFAGDVHQLALTEPSRHNAIHGLVNWVRWSRVSGDDSSITVEYEVVPQPGYRWPLALRTTWSLNADGLTAEHSATNTGTEPCPFGLATHPYVQVPGLKADELLLGVPGRLRLLVDSRMLPIGAAKVAGEYDFTEPRAIGGLALDTAYGDLIRDADGRSTVTLTAPDGRGVRVWADSAFNWWQVFTGDTLAAARYRRAVAVEPMTCPPDAFRSGRDLIVIQPGETWRGSWGMRAV</sequence>